<name>A0AAV4VI94_9ARAC</name>
<accession>A0AAV4VI94</accession>
<organism evidence="1 2">
    <name type="scientific">Caerostris darwini</name>
    <dbReference type="NCBI Taxonomy" id="1538125"/>
    <lineage>
        <taxon>Eukaryota</taxon>
        <taxon>Metazoa</taxon>
        <taxon>Ecdysozoa</taxon>
        <taxon>Arthropoda</taxon>
        <taxon>Chelicerata</taxon>
        <taxon>Arachnida</taxon>
        <taxon>Araneae</taxon>
        <taxon>Araneomorphae</taxon>
        <taxon>Entelegynae</taxon>
        <taxon>Araneoidea</taxon>
        <taxon>Araneidae</taxon>
        <taxon>Caerostris</taxon>
    </lineage>
</organism>
<evidence type="ECO:0000313" key="2">
    <source>
        <dbReference type="Proteomes" id="UP001054837"/>
    </source>
</evidence>
<evidence type="ECO:0000313" key="1">
    <source>
        <dbReference type="EMBL" id="GIY69243.1"/>
    </source>
</evidence>
<comment type="caution">
    <text evidence="1">The sequence shown here is derived from an EMBL/GenBank/DDBJ whole genome shotgun (WGS) entry which is preliminary data.</text>
</comment>
<proteinExistence type="predicted"/>
<sequence>MAKIVVLHRIDFLDYQDPTFFTKYCHRHCQDLVRRTKHQDGKRHDFGVSSKIRRQYTNESSIFEIAEIDSIRQEFHRQSSAATESIYKDVLDRHFWNKC</sequence>
<reference evidence="1 2" key="1">
    <citation type="submission" date="2021-06" db="EMBL/GenBank/DDBJ databases">
        <title>Caerostris darwini draft genome.</title>
        <authorList>
            <person name="Kono N."/>
            <person name="Arakawa K."/>
        </authorList>
    </citation>
    <scope>NUCLEOTIDE SEQUENCE [LARGE SCALE GENOMIC DNA]</scope>
</reference>
<dbReference type="AlphaFoldDB" id="A0AAV4VI94"/>
<keyword evidence="2" id="KW-1185">Reference proteome</keyword>
<dbReference type="EMBL" id="BPLQ01013027">
    <property type="protein sequence ID" value="GIY69243.1"/>
    <property type="molecule type" value="Genomic_DNA"/>
</dbReference>
<gene>
    <name evidence="1" type="ORF">CDAR_5641</name>
</gene>
<dbReference type="Proteomes" id="UP001054837">
    <property type="component" value="Unassembled WGS sequence"/>
</dbReference>
<protein>
    <submittedName>
        <fullName evidence="1">Uncharacterized protein</fullName>
    </submittedName>
</protein>